<dbReference type="InParanoid" id="A0A671X5W7"/>
<feature type="compositionally biased region" description="Polar residues" evidence="1">
    <location>
        <begin position="131"/>
        <end position="144"/>
    </location>
</feature>
<dbReference type="Proteomes" id="UP000472265">
    <property type="component" value="Chromosome 19"/>
</dbReference>
<protein>
    <submittedName>
        <fullName evidence="2">Uncharacterized protein</fullName>
    </submittedName>
</protein>
<reference evidence="2" key="2">
    <citation type="submission" date="2025-08" db="UniProtKB">
        <authorList>
            <consortium name="Ensembl"/>
        </authorList>
    </citation>
    <scope>IDENTIFICATION</scope>
</reference>
<evidence type="ECO:0000313" key="3">
    <source>
        <dbReference type="Proteomes" id="UP000472265"/>
    </source>
</evidence>
<keyword evidence="3" id="KW-1185">Reference proteome</keyword>
<proteinExistence type="predicted"/>
<dbReference type="AlphaFoldDB" id="A0A671X5W7"/>
<sequence length="235" mass="25186">MPKAERKAKKHIITQCEVEYHLVDTVLGRVTNARKWSDIKVEVKKRLASHRQSVCATGEGTGQLELTPLNKKLAGIIGESHLSGVVTEVEGDTDAGPQEAEDPVTLFKTFLVIAAGPSEVSGAAAEPCAPSISTAPRPSQPSSGHVLTDAVLQMQRDTITAIKEVAKELREIKNVLTDLNTAMKVPMPTTLVKSSLPALCPLIMEIINSSLESGIVPSTFSFSHPHPQEARSGPR</sequence>
<dbReference type="OMA" id="WSDIKVE"/>
<dbReference type="Ensembl" id="ENSSAUT00010046601.1">
    <property type="protein sequence ID" value="ENSSAUP00010044300.1"/>
    <property type="gene ID" value="ENSSAUG00010018530.1"/>
</dbReference>
<name>A0A671X5W7_SPAAU</name>
<evidence type="ECO:0000256" key="1">
    <source>
        <dbReference type="SAM" id="MobiDB-lite"/>
    </source>
</evidence>
<reference evidence="2" key="1">
    <citation type="submission" date="2021-04" db="EMBL/GenBank/DDBJ databases">
        <authorList>
            <consortium name="Wellcome Sanger Institute Data Sharing"/>
        </authorList>
    </citation>
    <scope>NUCLEOTIDE SEQUENCE [LARGE SCALE GENOMIC DNA]</scope>
</reference>
<feature type="region of interest" description="Disordered" evidence="1">
    <location>
        <begin position="125"/>
        <end position="144"/>
    </location>
</feature>
<evidence type="ECO:0000313" key="2">
    <source>
        <dbReference type="Ensembl" id="ENSSAUP00010044300.1"/>
    </source>
</evidence>
<reference evidence="2" key="3">
    <citation type="submission" date="2025-09" db="UniProtKB">
        <authorList>
            <consortium name="Ensembl"/>
        </authorList>
    </citation>
    <scope>IDENTIFICATION</scope>
</reference>
<organism evidence="2 3">
    <name type="scientific">Sparus aurata</name>
    <name type="common">Gilthead sea bream</name>
    <dbReference type="NCBI Taxonomy" id="8175"/>
    <lineage>
        <taxon>Eukaryota</taxon>
        <taxon>Metazoa</taxon>
        <taxon>Chordata</taxon>
        <taxon>Craniata</taxon>
        <taxon>Vertebrata</taxon>
        <taxon>Euteleostomi</taxon>
        <taxon>Actinopterygii</taxon>
        <taxon>Neopterygii</taxon>
        <taxon>Teleostei</taxon>
        <taxon>Neoteleostei</taxon>
        <taxon>Acanthomorphata</taxon>
        <taxon>Eupercaria</taxon>
        <taxon>Spariformes</taxon>
        <taxon>Sparidae</taxon>
        <taxon>Sparus</taxon>
    </lineage>
</organism>
<accession>A0A671X5W7</accession>